<dbReference type="GO" id="GO:0005811">
    <property type="term" value="C:lipid droplet"/>
    <property type="evidence" value="ECO:0007669"/>
    <property type="project" value="TreeGrafter"/>
</dbReference>
<dbReference type="Gene3D" id="3.40.1180.10">
    <property type="entry name" value="Decaprenyl diphosphate synthase-like"/>
    <property type="match status" value="1"/>
</dbReference>
<reference evidence="4 5" key="1">
    <citation type="submission" date="2020-11" db="EMBL/GenBank/DDBJ databases">
        <title>Kefir isolates.</title>
        <authorList>
            <person name="Marcisauskas S."/>
            <person name="Kim Y."/>
            <person name="Blasche S."/>
        </authorList>
    </citation>
    <scope>NUCLEOTIDE SEQUENCE [LARGE SCALE GENOMIC DNA]</scope>
    <source>
        <strain evidence="4 5">KR</strain>
    </source>
</reference>
<dbReference type="Proteomes" id="UP000777482">
    <property type="component" value="Unassembled WGS sequence"/>
</dbReference>
<keyword evidence="5" id="KW-1185">Reference proteome</keyword>
<dbReference type="GO" id="GO:0016094">
    <property type="term" value="P:polyprenol biosynthetic process"/>
    <property type="evidence" value="ECO:0007669"/>
    <property type="project" value="TreeGrafter"/>
</dbReference>
<organism evidence="4 5">
    <name type="scientific">Rhodotorula mucilaginosa</name>
    <name type="common">Yeast</name>
    <name type="synonym">Rhodotorula rubra</name>
    <dbReference type="NCBI Taxonomy" id="5537"/>
    <lineage>
        <taxon>Eukaryota</taxon>
        <taxon>Fungi</taxon>
        <taxon>Dikarya</taxon>
        <taxon>Basidiomycota</taxon>
        <taxon>Pucciniomycotina</taxon>
        <taxon>Microbotryomycetes</taxon>
        <taxon>Sporidiobolales</taxon>
        <taxon>Sporidiobolaceae</taxon>
        <taxon>Rhodotorula</taxon>
    </lineage>
</organism>
<dbReference type="NCBIfam" id="TIGR00055">
    <property type="entry name" value="uppS"/>
    <property type="match status" value="1"/>
</dbReference>
<dbReference type="FunFam" id="3.40.1180.10:FF:000005">
    <property type="entry name" value="Alkyl transferase"/>
    <property type="match status" value="1"/>
</dbReference>
<dbReference type="PANTHER" id="PTHR10291:SF43">
    <property type="entry name" value="DEHYDRODOLICHYL DIPHOSPHATE SYNTHASE COMPLEX SUBUNIT DHDDS"/>
    <property type="match status" value="1"/>
</dbReference>
<dbReference type="Pfam" id="PF01255">
    <property type="entry name" value="Prenyltransf"/>
    <property type="match status" value="1"/>
</dbReference>
<dbReference type="SUPFAM" id="SSF64005">
    <property type="entry name" value="Undecaprenyl diphosphate synthase"/>
    <property type="match status" value="1"/>
</dbReference>
<dbReference type="GO" id="GO:0005783">
    <property type="term" value="C:endoplasmic reticulum"/>
    <property type="evidence" value="ECO:0007669"/>
    <property type="project" value="TreeGrafter"/>
</dbReference>
<name>A0A9P6W0H4_RHOMI</name>
<sequence>MLVIAYIVQSYRSRPTHVAEDEDPPPPPAGDVHLPLSSCLSWIPRPFHPLLRSLVVSALRLGPRPKHVAFIMDGNRRSARVRNLPVRVGHEEGFEALKRVLSFLLKLDIPHVTVYAFSIENFNRDPNEVNALLDMARTRLVEICQHGALLQQHGVQIRVIGRRDLLPPDVQASCAEAEALTARNTRGILNLCCPYTSQEEMATAIKRTVDSASDPKLITEENISRNLYTSASPPLDILIRTSGVSRLSDFLLWQASESTILHFITPNWPDIGVADILPPLLSYQAEIWVEQLSTSGVPFEHLGLVIKAAVHQFMKLTFFPPTKEHRASPSPANIPSDVVLPHIIGRPVIGRSEGTEQAPIDIFIRPLMLKVGWSPCEREIGEDKEYYGELVVAEMNGVKCETTVAGPCFLRARLLEETKDALDDGGVDRDTLGYVTREAQDAATHPLDTDRFGYTFSLPADVQVASASKRDKNVCLVDGAWPLSPTKVAPFYSSRQSHYRVRPMEAPWPPTEADWEFVRSQSSNYWPPDLSLLQLPPNKTPEDCEAIYAGLFRNFYEKHPRLAASGVPFDHLAPLIKAAMREFMEVTFCREPLTKTTGLTPSPVHVPLNLNLPHVIGRPASGCSEGTAAQEPIHIYIRPLQLPARWVQRCTGGSRGNPQKFFHELVAAASDDGKVQERVSGPCFMRVRFKTISGKRTCYYYRTEAATRSSQALQECRRFSYEFVVNSWGTAVLGSEVPLMLNPSSLTQRFHFGDTNFALGGGAFSSARTATVEERSTGGSQSEIQCGLLPPPVALPASAHSRYVAMDVGYALSQAYLARKQQERAHNPIVATRALSPSRTRQRPAAHLHDSHPLSARLLYDAAPPDDLDSLHIANLAFCGKTIFRISSVLEFNRHRSVNEAVCKLPLALNRLSLHAEQYDTLFFSSDQLRLRLFPSLHGVGGVLDAHSGLLDPREPLRYLKSTSDPPTASLRMLLAGFVTIATSTPQTRHLADAPCDEACLLAADALRQRESLRA</sequence>
<evidence type="ECO:0000313" key="4">
    <source>
        <dbReference type="EMBL" id="KAG0661188.1"/>
    </source>
</evidence>
<gene>
    <name evidence="4" type="primary">RER2</name>
    <name evidence="4" type="ORF">C6P46_004142</name>
</gene>
<protein>
    <submittedName>
        <fullName evidence="4">Cis-prenyltransferase</fullName>
    </submittedName>
</protein>
<comment type="similarity">
    <text evidence="1">Belongs to the UPP synthase family.</text>
</comment>
<keyword evidence="2" id="KW-0808">Transferase</keyword>
<evidence type="ECO:0000313" key="5">
    <source>
        <dbReference type="Proteomes" id="UP000777482"/>
    </source>
</evidence>
<proteinExistence type="inferred from homology"/>
<keyword evidence="3" id="KW-0460">Magnesium</keyword>
<dbReference type="GO" id="GO:0016020">
    <property type="term" value="C:membrane"/>
    <property type="evidence" value="ECO:0007669"/>
    <property type="project" value="TreeGrafter"/>
</dbReference>
<dbReference type="OrthoDB" id="4173905at2759"/>
<accession>A0A9P6W0H4</accession>
<dbReference type="HAMAP" id="MF_01139">
    <property type="entry name" value="ISPT"/>
    <property type="match status" value="1"/>
</dbReference>
<dbReference type="GO" id="GO:0045547">
    <property type="term" value="F:ditrans,polycis-polyprenyl diphosphate synthase [(2E,6E)-farnesyl diphosphate specific] activity"/>
    <property type="evidence" value="ECO:0007669"/>
    <property type="project" value="TreeGrafter"/>
</dbReference>
<dbReference type="InterPro" id="IPR036424">
    <property type="entry name" value="UPP_synth-like_sf"/>
</dbReference>
<dbReference type="EMBL" id="PUHQ01000037">
    <property type="protein sequence ID" value="KAG0661188.1"/>
    <property type="molecule type" value="Genomic_DNA"/>
</dbReference>
<evidence type="ECO:0000256" key="2">
    <source>
        <dbReference type="ARBA" id="ARBA00022679"/>
    </source>
</evidence>
<comment type="caution">
    <text evidence="4">The sequence shown here is derived from an EMBL/GenBank/DDBJ whole genome shotgun (WGS) entry which is preliminary data.</text>
</comment>
<dbReference type="PROSITE" id="PS01066">
    <property type="entry name" value="UPP_SYNTHASE"/>
    <property type="match status" value="1"/>
</dbReference>
<dbReference type="GO" id="GO:1904423">
    <property type="term" value="C:dehydrodolichyl diphosphate synthase complex"/>
    <property type="evidence" value="ECO:0007669"/>
    <property type="project" value="TreeGrafter"/>
</dbReference>
<dbReference type="AlphaFoldDB" id="A0A9P6W0H4"/>
<dbReference type="CDD" id="cd00475">
    <property type="entry name" value="Cis_IPPS"/>
    <property type="match status" value="1"/>
</dbReference>
<dbReference type="InterPro" id="IPR018520">
    <property type="entry name" value="UPP_synth-like_CS"/>
</dbReference>
<dbReference type="InterPro" id="IPR001441">
    <property type="entry name" value="UPP_synth-like"/>
</dbReference>
<evidence type="ECO:0000256" key="3">
    <source>
        <dbReference type="ARBA" id="ARBA00022842"/>
    </source>
</evidence>
<dbReference type="PANTHER" id="PTHR10291">
    <property type="entry name" value="DEHYDRODOLICHYL DIPHOSPHATE SYNTHASE FAMILY MEMBER"/>
    <property type="match status" value="1"/>
</dbReference>
<evidence type="ECO:0000256" key="1">
    <source>
        <dbReference type="ARBA" id="ARBA00005432"/>
    </source>
</evidence>